<name>A0A026WMT2_OOCBI</name>
<keyword evidence="3" id="KW-0862">Zinc</keyword>
<dbReference type="EMBL" id="KK107149">
    <property type="protein sequence ID" value="EZA57382.1"/>
    <property type="molecule type" value="Genomic_DNA"/>
</dbReference>
<dbReference type="Pfam" id="PF05485">
    <property type="entry name" value="THAP"/>
    <property type="match status" value="1"/>
</dbReference>
<organism evidence="7 8">
    <name type="scientific">Ooceraea biroi</name>
    <name type="common">Clonal raider ant</name>
    <name type="synonym">Cerapachys biroi</name>
    <dbReference type="NCBI Taxonomy" id="2015173"/>
    <lineage>
        <taxon>Eukaryota</taxon>
        <taxon>Metazoa</taxon>
        <taxon>Ecdysozoa</taxon>
        <taxon>Arthropoda</taxon>
        <taxon>Hexapoda</taxon>
        <taxon>Insecta</taxon>
        <taxon>Pterygota</taxon>
        <taxon>Neoptera</taxon>
        <taxon>Endopterygota</taxon>
        <taxon>Hymenoptera</taxon>
        <taxon>Apocrita</taxon>
        <taxon>Aculeata</taxon>
        <taxon>Formicoidea</taxon>
        <taxon>Formicidae</taxon>
        <taxon>Dorylinae</taxon>
        <taxon>Ooceraea</taxon>
    </lineage>
</organism>
<evidence type="ECO:0000256" key="4">
    <source>
        <dbReference type="ARBA" id="ARBA00023125"/>
    </source>
</evidence>
<dbReference type="PANTHER" id="PTHR46600:SF11">
    <property type="entry name" value="THAP DOMAIN-CONTAINING PROTEIN 10"/>
    <property type="match status" value="1"/>
</dbReference>
<keyword evidence="2 5" id="KW-0863">Zinc-finger</keyword>
<dbReference type="SMART" id="SM00980">
    <property type="entry name" value="THAP"/>
    <property type="match status" value="1"/>
</dbReference>
<proteinExistence type="predicted"/>
<dbReference type="InterPro" id="IPR038441">
    <property type="entry name" value="THAP_Znf_sf"/>
</dbReference>
<reference evidence="7 8" key="1">
    <citation type="journal article" date="2014" name="Curr. Biol.">
        <title>The genome of the clonal raider ant Cerapachys biroi.</title>
        <authorList>
            <person name="Oxley P.R."/>
            <person name="Ji L."/>
            <person name="Fetter-Pruneda I."/>
            <person name="McKenzie S.K."/>
            <person name="Li C."/>
            <person name="Hu H."/>
            <person name="Zhang G."/>
            <person name="Kronauer D.J."/>
        </authorList>
    </citation>
    <scope>NUCLEOTIDE SEQUENCE [LARGE SCALE GENOMIC DNA]</scope>
</reference>
<dbReference type="SUPFAM" id="SSF57716">
    <property type="entry name" value="Glucocorticoid receptor-like (DNA-binding domain)"/>
    <property type="match status" value="1"/>
</dbReference>
<protein>
    <recommendedName>
        <fullName evidence="6">THAP-type domain-containing protein</fullName>
    </recommendedName>
</protein>
<dbReference type="InterPro" id="IPR006612">
    <property type="entry name" value="THAP_Znf"/>
</dbReference>
<gene>
    <name evidence="7" type="ORF">X777_02645</name>
</gene>
<evidence type="ECO:0000256" key="2">
    <source>
        <dbReference type="ARBA" id="ARBA00022771"/>
    </source>
</evidence>
<evidence type="ECO:0000256" key="5">
    <source>
        <dbReference type="PROSITE-ProRule" id="PRU00309"/>
    </source>
</evidence>
<evidence type="ECO:0000256" key="3">
    <source>
        <dbReference type="ARBA" id="ARBA00022833"/>
    </source>
</evidence>
<dbReference type="OrthoDB" id="7574697at2759"/>
<keyword evidence="8" id="KW-1185">Reference proteome</keyword>
<evidence type="ECO:0000313" key="7">
    <source>
        <dbReference type="EMBL" id="EZA57382.1"/>
    </source>
</evidence>
<dbReference type="PROSITE" id="PS50950">
    <property type="entry name" value="ZF_THAP"/>
    <property type="match status" value="1"/>
</dbReference>
<dbReference type="GO" id="GO:0008270">
    <property type="term" value="F:zinc ion binding"/>
    <property type="evidence" value="ECO:0007669"/>
    <property type="project" value="UniProtKB-KW"/>
</dbReference>
<evidence type="ECO:0000259" key="6">
    <source>
        <dbReference type="PROSITE" id="PS50950"/>
    </source>
</evidence>
<keyword evidence="4 5" id="KW-0238">DNA-binding</keyword>
<sequence>MPLCCVKYCTSRTSYKKTENMKYFRFPKDAVIRQRWFDARQKTDLNIKVDTAMICSNHFDDDCFVTESTKPKVKNGPVKEIKRLKKDSNKTVNIRKKRKVFEKPPLAPLIIRCHHP</sequence>
<dbReference type="Gene3D" id="6.20.210.20">
    <property type="entry name" value="THAP domain"/>
    <property type="match status" value="1"/>
</dbReference>
<dbReference type="PANTHER" id="PTHR46600">
    <property type="entry name" value="THAP DOMAIN-CONTAINING"/>
    <property type="match status" value="1"/>
</dbReference>
<accession>A0A026WMT2</accession>
<dbReference type="Proteomes" id="UP000053097">
    <property type="component" value="Unassembled WGS sequence"/>
</dbReference>
<evidence type="ECO:0000313" key="8">
    <source>
        <dbReference type="Proteomes" id="UP000053097"/>
    </source>
</evidence>
<dbReference type="GO" id="GO:0043565">
    <property type="term" value="F:sequence-specific DNA binding"/>
    <property type="evidence" value="ECO:0007669"/>
    <property type="project" value="InterPro"/>
</dbReference>
<dbReference type="AlphaFoldDB" id="A0A026WMT2"/>
<keyword evidence="1" id="KW-0479">Metal-binding</keyword>
<feature type="domain" description="THAP-type" evidence="6">
    <location>
        <begin position="1"/>
        <end position="82"/>
    </location>
</feature>
<dbReference type="InterPro" id="IPR026516">
    <property type="entry name" value="THAP1/10"/>
</dbReference>
<evidence type="ECO:0000256" key="1">
    <source>
        <dbReference type="ARBA" id="ARBA00022723"/>
    </source>
</evidence>